<keyword evidence="13" id="KW-0472">Membrane</keyword>
<dbReference type="Gene3D" id="6.10.140.1740">
    <property type="match status" value="1"/>
</dbReference>
<evidence type="ECO:0000256" key="4">
    <source>
        <dbReference type="ARBA" id="ARBA00022771"/>
    </source>
</evidence>
<comment type="domain">
    <text evidence="11">The PHD-type zinc finger mediates the binding to H3K4me3.</text>
</comment>
<evidence type="ECO:0000256" key="3">
    <source>
        <dbReference type="ARBA" id="ARBA00022723"/>
    </source>
</evidence>
<dbReference type="SUPFAM" id="SSF57903">
    <property type="entry name" value="FYVE/PHD zinc finger"/>
    <property type="match status" value="1"/>
</dbReference>
<evidence type="ECO:0000256" key="9">
    <source>
        <dbReference type="PIRSR" id="PIRSR628651-51"/>
    </source>
</evidence>
<dbReference type="Proteomes" id="UP000008237">
    <property type="component" value="Unassembled WGS sequence"/>
</dbReference>
<evidence type="ECO:0000256" key="11">
    <source>
        <dbReference type="RuleBase" id="RU361213"/>
    </source>
</evidence>
<comment type="subunit">
    <text evidence="11">Component of an histone acetyltransferase complex. Interacts with H3K4me3 and to a lesser extent with H3K4me2.</text>
</comment>
<evidence type="ECO:0000256" key="7">
    <source>
        <dbReference type="ARBA" id="ARBA00023242"/>
    </source>
</evidence>
<dbReference type="OMA" id="QPKGKWF"/>
<evidence type="ECO:0000256" key="13">
    <source>
        <dbReference type="SAM" id="Phobius"/>
    </source>
</evidence>
<feature type="site" description="Histone H3K4me3 binding" evidence="8">
    <location>
        <position position="276"/>
    </location>
</feature>
<keyword evidence="7 11" id="KW-0539">Nucleus</keyword>
<dbReference type="PANTHER" id="PTHR10333:SF42">
    <property type="entry name" value="INHIBITOR OF GROWTH PROTEIN 5"/>
    <property type="match status" value="1"/>
</dbReference>
<evidence type="ECO:0000256" key="1">
    <source>
        <dbReference type="ARBA" id="ARBA00004123"/>
    </source>
</evidence>
<dbReference type="Gene3D" id="3.30.40.10">
    <property type="entry name" value="Zinc/RING finger domain, C3HC4 (zinc finger)"/>
    <property type="match status" value="1"/>
</dbReference>
<dbReference type="PANTHER" id="PTHR10333">
    <property type="entry name" value="INHIBITOR OF GROWTH PROTEIN"/>
    <property type="match status" value="1"/>
</dbReference>
<dbReference type="GO" id="GO:0006325">
    <property type="term" value="P:chromatin organization"/>
    <property type="evidence" value="ECO:0007669"/>
    <property type="project" value="UniProtKB-KW"/>
</dbReference>
<dbReference type="STRING" id="610380.E2BSN1"/>
<feature type="binding site" evidence="9">
    <location>
        <position position="284"/>
    </location>
    <ligand>
        <name>Zn(2+)</name>
        <dbReference type="ChEBI" id="CHEBI:29105"/>
        <label>2</label>
    </ligand>
</feature>
<reference evidence="15 16" key="1">
    <citation type="journal article" date="2010" name="Science">
        <title>Genomic comparison of the ants Camponotus floridanus and Harpegnathos saltator.</title>
        <authorList>
            <person name="Bonasio R."/>
            <person name="Zhang G."/>
            <person name="Ye C."/>
            <person name="Mutti N.S."/>
            <person name="Fang X."/>
            <person name="Qin N."/>
            <person name="Donahue G."/>
            <person name="Yang P."/>
            <person name="Li Q."/>
            <person name="Li C."/>
            <person name="Zhang P."/>
            <person name="Huang Z."/>
            <person name="Berger S.L."/>
            <person name="Reinberg D."/>
            <person name="Wang J."/>
            <person name="Liebig J."/>
        </authorList>
    </citation>
    <scope>NUCLEOTIDE SEQUENCE [LARGE SCALE GENOMIC DNA]</scope>
    <source>
        <strain evidence="15 16">R22 G/1</strain>
    </source>
</reference>
<evidence type="ECO:0000256" key="8">
    <source>
        <dbReference type="PIRSR" id="PIRSR628651-50"/>
    </source>
</evidence>
<dbReference type="InterPro" id="IPR001965">
    <property type="entry name" value="Znf_PHD"/>
</dbReference>
<keyword evidence="5 9" id="KW-0862">Zinc</keyword>
<dbReference type="GO" id="GO:0008270">
    <property type="term" value="F:zinc ion binding"/>
    <property type="evidence" value="ECO:0007669"/>
    <property type="project" value="UniProtKB-KW"/>
</dbReference>
<dbReference type="GO" id="GO:0005634">
    <property type="term" value="C:nucleus"/>
    <property type="evidence" value="ECO:0007669"/>
    <property type="project" value="UniProtKB-SubCell"/>
</dbReference>
<organism evidence="16">
    <name type="scientific">Harpegnathos saltator</name>
    <name type="common">Jerdon's jumping ant</name>
    <dbReference type="NCBI Taxonomy" id="610380"/>
    <lineage>
        <taxon>Eukaryota</taxon>
        <taxon>Metazoa</taxon>
        <taxon>Ecdysozoa</taxon>
        <taxon>Arthropoda</taxon>
        <taxon>Hexapoda</taxon>
        <taxon>Insecta</taxon>
        <taxon>Pterygota</taxon>
        <taxon>Neoptera</taxon>
        <taxon>Endopterygota</taxon>
        <taxon>Hymenoptera</taxon>
        <taxon>Apocrita</taxon>
        <taxon>Aculeata</taxon>
        <taxon>Formicoidea</taxon>
        <taxon>Formicidae</taxon>
        <taxon>Ponerinae</taxon>
        <taxon>Ponerini</taxon>
        <taxon>Harpegnathos</taxon>
    </lineage>
</organism>
<comment type="function">
    <text evidence="11">Component of an histone acetyltransferase complex.</text>
</comment>
<feature type="transmembrane region" description="Helical" evidence="13">
    <location>
        <begin position="50"/>
        <end position="75"/>
    </location>
</feature>
<keyword evidence="13" id="KW-1133">Transmembrane helix</keyword>
<dbReference type="InterPro" id="IPR019787">
    <property type="entry name" value="Znf_PHD-finger"/>
</dbReference>
<dbReference type="SMART" id="SM00249">
    <property type="entry name" value="PHD"/>
    <property type="match status" value="1"/>
</dbReference>
<dbReference type="SMART" id="SM01408">
    <property type="entry name" value="ING"/>
    <property type="match status" value="1"/>
</dbReference>
<keyword evidence="16" id="KW-1185">Reference proteome</keyword>
<evidence type="ECO:0000256" key="12">
    <source>
        <dbReference type="SAM" id="MobiDB-lite"/>
    </source>
</evidence>
<dbReference type="CDD" id="cd16859">
    <property type="entry name" value="ING_ING4_5"/>
    <property type="match status" value="1"/>
</dbReference>
<evidence type="ECO:0000313" key="16">
    <source>
        <dbReference type="Proteomes" id="UP000008237"/>
    </source>
</evidence>
<feature type="site" description="Histone H3K4me3 binding" evidence="8">
    <location>
        <position position="265"/>
    </location>
</feature>
<protein>
    <recommendedName>
        <fullName evidence="11">Inhibitor of growth protein</fullName>
    </recommendedName>
</protein>
<feature type="binding site" evidence="9">
    <location>
        <position position="279"/>
    </location>
    <ligand>
        <name>Zn(2+)</name>
        <dbReference type="ChEBI" id="CHEBI:29105"/>
        <label>2</label>
    </ligand>
</feature>
<feature type="compositionally biased region" description="Basic residues" evidence="12">
    <location>
        <begin position="190"/>
        <end position="205"/>
    </location>
</feature>
<feature type="binding site" evidence="9">
    <location>
        <position position="290"/>
    </location>
    <ligand>
        <name>Zn(2+)</name>
        <dbReference type="ChEBI" id="CHEBI:29105"/>
        <label>1</label>
    </ligand>
</feature>
<keyword evidence="3 9" id="KW-0479">Metal-binding</keyword>
<dbReference type="Pfam" id="PF12998">
    <property type="entry name" value="ING"/>
    <property type="match status" value="1"/>
</dbReference>
<dbReference type="InParanoid" id="E2BSN1"/>
<feature type="domain" description="PHD-type" evidence="14">
    <location>
        <begin position="263"/>
        <end position="312"/>
    </location>
</feature>
<sequence>MLLFFPTVQQNLVQQFTIRLARGFFFPAELSVLVQEVYTKVFFLAKVMSMLLFFSLAELSAIYLVQFTILLALGLEHLPIELQRNFTLMRDLDARAQSLMKDIDKLADDYLRNIKKESPEKSKEQITHIQSLFNKAKEYGDDKVQLAIQTYELVDKHIRRLDSDLARFEAEIQDKALNSSRAQEEGNASKKGRKKLKEEKRKKKGNAVSSEDEFKVPRKKQKKGGSAASASSTGAVGSGAQVDATTLGHPADVLDMPVDPNEPTYCLCHQVSYGEMIGCDNPDCPIEWFHFACVGLTTKPKGKWYCPKCTQDRKKK</sequence>
<keyword evidence="13" id="KW-0812">Transmembrane</keyword>
<feature type="binding site" evidence="9">
    <location>
        <position position="306"/>
    </location>
    <ligand>
        <name>Zn(2+)</name>
        <dbReference type="ChEBI" id="CHEBI:29105"/>
        <label>2</label>
    </ligand>
</feature>
<gene>
    <name evidence="15" type="ORF">EAI_01644</name>
</gene>
<dbReference type="InterPro" id="IPR011011">
    <property type="entry name" value="Znf_FYVE_PHD"/>
</dbReference>
<feature type="binding site" evidence="9">
    <location>
        <position position="293"/>
    </location>
    <ligand>
        <name>Zn(2+)</name>
        <dbReference type="ChEBI" id="CHEBI:29105"/>
        <label>1</label>
    </ligand>
</feature>
<evidence type="ECO:0000256" key="10">
    <source>
        <dbReference type="PROSITE-ProRule" id="PRU00146"/>
    </source>
</evidence>
<dbReference type="CDD" id="cd15586">
    <property type="entry name" value="PHD_ING4_5"/>
    <property type="match status" value="1"/>
</dbReference>
<dbReference type="GO" id="GO:0006355">
    <property type="term" value="P:regulation of DNA-templated transcription"/>
    <property type="evidence" value="ECO:0007669"/>
    <property type="project" value="TreeGrafter"/>
</dbReference>
<dbReference type="FunFam" id="3.30.40.10:FF:000016">
    <property type="entry name" value="Inhibitor of growth protein"/>
    <property type="match status" value="1"/>
</dbReference>
<evidence type="ECO:0000256" key="2">
    <source>
        <dbReference type="ARBA" id="ARBA00010210"/>
    </source>
</evidence>
<keyword evidence="6 11" id="KW-0156">Chromatin regulator</keyword>
<dbReference type="PROSITE" id="PS50016">
    <property type="entry name" value="ZF_PHD_2"/>
    <property type="match status" value="1"/>
</dbReference>
<dbReference type="OrthoDB" id="5411773at2759"/>
<feature type="binding site" evidence="9">
    <location>
        <position position="266"/>
    </location>
    <ligand>
        <name>Zn(2+)</name>
        <dbReference type="ChEBI" id="CHEBI:29105"/>
        <label>1</label>
    </ligand>
</feature>
<name>E2BSN1_HARSA</name>
<dbReference type="InterPro" id="IPR013083">
    <property type="entry name" value="Znf_RING/FYVE/PHD"/>
</dbReference>
<dbReference type="InterPro" id="IPR019786">
    <property type="entry name" value="Zinc_finger_PHD-type_CS"/>
</dbReference>
<feature type="compositionally biased region" description="Low complexity" evidence="12">
    <location>
        <begin position="224"/>
        <end position="240"/>
    </location>
</feature>
<comment type="subcellular location">
    <subcellularLocation>
        <location evidence="1 11">Nucleus</location>
    </subcellularLocation>
</comment>
<evidence type="ECO:0000259" key="14">
    <source>
        <dbReference type="PROSITE" id="PS50016"/>
    </source>
</evidence>
<keyword evidence="4 10" id="KW-0863">Zinc-finger</keyword>
<feature type="site" description="Histone H3K4me3 binding" evidence="8">
    <location>
        <position position="280"/>
    </location>
</feature>
<dbReference type="EMBL" id="GL450241">
    <property type="protein sequence ID" value="EFN81277.1"/>
    <property type="molecule type" value="Genomic_DNA"/>
</dbReference>
<feature type="site" description="Histone H3K4me3 binding" evidence="8">
    <location>
        <position position="288"/>
    </location>
</feature>
<accession>E2BSN1</accession>
<feature type="binding site" evidence="9">
    <location>
        <position position="309"/>
    </location>
    <ligand>
        <name>Zn(2+)</name>
        <dbReference type="ChEBI" id="CHEBI:29105"/>
        <label>2</label>
    </ligand>
</feature>
<dbReference type="InterPro" id="IPR024610">
    <property type="entry name" value="ING_N_histone-binding"/>
</dbReference>
<evidence type="ECO:0000313" key="15">
    <source>
        <dbReference type="EMBL" id="EFN81277.1"/>
    </source>
</evidence>
<dbReference type="FunCoup" id="E2BSN1">
    <property type="interactions" value="967"/>
</dbReference>
<feature type="region of interest" description="Disordered" evidence="12">
    <location>
        <begin position="178"/>
        <end position="242"/>
    </location>
</feature>
<evidence type="ECO:0000256" key="6">
    <source>
        <dbReference type="ARBA" id="ARBA00022853"/>
    </source>
</evidence>
<dbReference type="AlphaFoldDB" id="E2BSN1"/>
<feature type="binding site" evidence="9">
    <location>
        <position position="268"/>
    </location>
    <ligand>
        <name>Zn(2+)</name>
        <dbReference type="ChEBI" id="CHEBI:29105"/>
        <label>1</label>
    </ligand>
</feature>
<comment type="similarity">
    <text evidence="2 11">Belongs to the ING family.</text>
</comment>
<dbReference type="InterPro" id="IPR028651">
    <property type="entry name" value="ING_fam"/>
</dbReference>
<dbReference type="PROSITE" id="PS01359">
    <property type="entry name" value="ZF_PHD_1"/>
    <property type="match status" value="1"/>
</dbReference>
<evidence type="ECO:0000256" key="5">
    <source>
        <dbReference type="ARBA" id="ARBA00022833"/>
    </source>
</evidence>
<proteinExistence type="inferred from homology"/>